<gene>
    <name evidence="1" type="ORF">BIV57_15025</name>
</gene>
<dbReference type="PANTHER" id="PTHR40037:SF1">
    <property type="entry name" value="PHOSPHOESTERASE SAOUHSC_00951-RELATED"/>
    <property type="match status" value="1"/>
</dbReference>
<dbReference type="Pfam" id="PF13563">
    <property type="entry name" value="2_5_RNA_ligase2"/>
    <property type="match status" value="1"/>
</dbReference>
<organism evidence="1 2">
    <name type="scientific">Mangrovactinospora gilvigrisea</name>
    <dbReference type="NCBI Taxonomy" id="1428644"/>
    <lineage>
        <taxon>Bacteria</taxon>
        <taxon>Bacillati</taxon>
        <taxon>Actinomycetota</taxon>
        <taxon>Actinomycetes</taxon>
        <taxon>Kitasatosporales</taxon>
        <taxon>Streptomycetaceae</taxon>
        <taxon>Mangrovactinospora</taxon>
    </lineage>
</organism>
<dbReference type="RefSeq" id="WP_245797692.1">
    <property type="nucleotide sequence ID" value="NZ_MLCF01000081.1"/>
</dbReference>
<dbReference type="STRING" id="1428644.BIV57_15025"/>
<dbReference type="AlphaFoldDB" id="A0A1J7BDL9"/>
<dbReference type="SUPFAM" id="SSF55144">
    <property type="entry name" value="LigT-like"/>
    <property type="match status" value="1"/>
</dbReference>
<evidence type="ECO:0000313" key="2">
    <source>
        <dbReference type="Proteomes" id="UP000243342"/>
    </source>
</evidence>
<keyword evidence="1" id="KW-0436">Ligase</keyword>
<sequence length="167" mass="18109">MSIAVPEPYGSQLQAVRDGYGDPLARAIPTHITLLGPTEVPAERLPELEPHLAGVAAAFAPFPMRLCGTSGFRPVSPVVFVEVVKGAGTTDALQERVRTGLLAGELRFPFHAHVTIGHDLPDEVLERAEREQAGFAADFEVTEFCLYLHGADGVWRPQWKFPLGAAR</sequence>
<dbReference type="Proteomes" id="UP000243342">
    <property type="component" value="Unassembled WGS sequence"/>
</dbReference>
<dbReference type="InterPro" id="IPR050580">
    <property type="entry name" value="2H_phosphoesterase_YjcG-like"/>
</dbReference>
<dbReference type="PANTHER" id="PTHR40037">
    <property type="entry name" value="PHOSPHOESTERASE YJCG-RELATED"/>
    <property type="match status" value="1"/>
</dbReference>
<keyword evidence="2" id="KW-1185">Reference proteome</keyword>
<proteinExistence type="predicted"/>
<dbReference type="GO" id="GO:0016874">
    <property type="term" value="F:ligase activity"/>
    <property type="evidence" value="ECO:0007669"/>
    <property type="project" value="UniProtKB-KW"/>
</dbReference>
<evidence type="ECO:0000313" key="1">
    <source>
        <dbReference type="EMBL" id="OIV36677.1"/>
    </source>
</evidence>
<dbReference type="InterPro" id="IPR009097">
    <property type="entry name" value="Cyclic_Pdiesterase"/>
</dbReference>
<accession>A0A1J7BDL9</accession>
<reference evidence="1 2" key="1">
    <citation type="submission" date="2016-10" db="EMBL/GenBank/DDBJ databases">
        <title>Genome sequence of Streptomyces gilvigriseus MUSC 26.</title>
        <authorList>
            <person name="Lee L.-H."/>
            <person name="Ser H.-L."/>
        </authorList>
    </citation>
    <scope>NUCLEOTIDE SEQUENCE [LARGE SCALE GENOMIC DNA]</scope>
    <source>
        <strain evidence="1 2">MUSC 26</strain>
    </source>
</reference>
<dbReference type="Gene3D" id="3.90.1140.10">
    <property type="entry name" value="Cyclic phosphodiesterase"/>
    <property type="match status" value="1"/>
</dbReference>
<protein>
    <submittedName>
        <fullName evidence="1">2'-5' RNA ligase</fullName>
    </submittedName>
</protein>
<dbReference type="EMBL" id="MLCF01000081">
    <property type="protein sequence ID" value="OIV36677.1"/>
    <property type="molecule type" value="Genomic_DNA"/>
</dbReference>
<name>A0A1J7BDL9_9ACTN</name>
<comment type="caution">
    <text evidence="1">The sequence shown here is derived from an EMBL/GenBank/DDBJ whole genome shotgun (WGS) entry which is preliminary data.</text>
</comment>